<keyword evidence="2" id="KW-1185">Reference proteome</keyword>
<comment type="caution">
    <text evidence="1">The sequence shown here is derived from an EMBL/GenBank/DDBJ whole genome shotgun (WGS) entry which is preliminary data.</text>
</comment>
<gene>
    <name evidence="1" type="ORF">FKG94_04455</name>
</gene>
<proteinExistence type="predicted"/>
<dbReference type="InterPro" id="IPR025990">
    <property type="entry name" value="zinc_ribbon_bacterial"/>
</dbReference>
<evidence type="ECO:0000313" key="1">
    <source>
        <dbReference type="EMBL" id="TQV84838.1"/>
    </source>
</evidence>
<name>A0A545U5T8_9GAMM</name>
<evidence type="ECO:0000313" key="2">
    <source>
        <dbReference type="Proteomes" id="UP000319732"/>
    </source>
</evidence>
<dbReference type="AlphaFoldDB" id="A0A545U5T8"/>
<organism evidence="1 2">
    <name type="scientific">Exilibacterium tricleocarpae</name>
    <dbReference type="NCBI Taxonomy" id="2591008"/>
    <lineage>
        <taxon>Bacteria</taxon>
        <taxon>Pseudomonadati</taxon>
        <taxon>Pseudomonadota</taxon>
        <taxon>Gammaproteobacteria</taxon>
        <taxon>Cellvibrionales</taxon>
        <taxon>Cellvibrionaceae</taxon>
        <taxon>Exilibacterium</taxon>
    </lineage>
</organism>
<dbReference type="Pfam" id="PF14255">
    <property type="entry name" value="Zn_ribbon_21"/>
    <property type="match status" value="1"/>
</dbReference>
<reference evidence="1 2" key="1">
    <citation type="submission" date="2019-06" db="EMBL/GenBank/DDBJ databases">
        <title>Whole genome sequence for Cellvibrionaceae sp. R142.</title>
        <authorList>
            <person name="Wang G."/>
        </authorList>
    </citation>
    <scope>NUCLEOTIDE SEQUENCE [LARGE SCALE GENOMIC DNA]</scope>
    <source>
        <strain evidence="1 2">R142</strain>
    </source>
</reference>
<accession>A0A545U5T8</accession>
<dbReference type="Proteomes" id="UP000319732">
    <property type="component" value="Unassembled WGS sequence"/>
</dbReference>
<dbReference type="OrthoDB" id="9814566at2"/>
<dbReference type="EMBL" id="VHSG01000005">
    <property type="protein sequence ID" value="TQV84838.1"/>
    <property type="molecule type" value="Genomic_DNA"/>
</dbReference>
<protein>
    <submittedName>
        <fullName evidence="1">CPXCG motif-containing cysteine-rich protein</fullName>
    </submittedName>
</protein>
<sequence length="64" mass="7163">MLTEHQDRCPYCGETISLLVDCSDGAQTYIEDCEVCCRPIQVRFSVTEAGELQSVDLFSETDVI</sequence>